<evidence type="ECO:0000259" key="2">
    <source>
        <dbReference type="Pfam" id="PF01609"/>
    </source>
</evidence>
<sequence length="402" mass="43273">MSVSHAVVPGIESPALEGGTEHGRGADTGPAQGLLAMLAQVSDPRDPRGVRHSLTAVLAVAVITTLSGAKNHREMGDHADDLPQDLLWLAGARFCPSHGRYRAPSGSTLYRVLTSLDAAELDLRVGTWLREFAAGSPAEWVVALDGKVLRGAWDENGMLTLFSAMLHTHGTMLGQVAVPAGTNEITQVEPLLAPMDLRGALITADAAHTQDDTARHIVEDKQADYLLTIKGNRPNLLKAAIAARTALITSGPAHHVTQQHARGRINTWSTWTCGATAVDGLDLPHAAQLGVIRRDVTEATGQPLRKEFAIVVTSRAADRLDAAGIDRHTRGHWGVENLEHRCRDTVWDEDDRQAYLGSGPQVLATLRNLALSLLRRSGVTEITRTVQKIGRNPMRALHLIAT</sequence>
<evidence type="ECO:0000313" key="4">
    <source>
        <dbReference type="EMBL" id="GES05992.1"/>
    </source>
</evidence>
<name>A0A5M3WD42_9ACTN</name>
<dbReference type="InterPro" id="IPR051698">
    <property type="entry name" value="Transposase_11-like"/>
</dbReference>
<dbReference type="PANTHER" id="PTHR30298:SF0">
    <property type="entry name" value="PROTEIN YBFL-RELATED"/>
    <property type="match status" value="1"/>
</dbReference>
<dbReference type="NCBIfam" id="NF033564">
    <property type="entry name" value="transpos_ISAs1"/>
    <property type="match status" value="1"/>
</dbReference>
<dbReference type="InterPro" id="IPR032806">
    <property type="entry name" value="YbfD_N"/>
</dbReference>
<feature type="domain" description="Transposase IS4-like" evidence="2">
    <location>
        <begin position="141"/>
        <end position="372"/>
    </location>
</feature>
<dbReference type="InterPro" id="IPR002559">
    <property type="entry name" value="Transposase_11"/>
</dbReference>
<feature type="domain" description="H repeat-associated protein N-terminal" evidence="3">
    <location>
        <begin position="36"/>
        <end position="129"/>
    </location>
</feature>
<protein>
    <submittedName>
        <fullName evidence="4">ISAs1 family transposase</fullName>
    </submittedName>
</protein>
<evidence type="ECO:0000259" key="3">
    <source>
        <dbReference type="Pfam" id="PF13808"/>
    </source>
</evidence>
<dbReference type="GO" id="GO:0003677">
    <property type="term" value="F:DNA binding"/>
    <property type="evidence" value="ECO:0007669"/>
    <property type="project" value="InterPro"/>
</dbReference>
<organism evidence="4 5">
    <name type="scientific">Acrocarpospora corrugata</name>
    <dbReference type="NCBI Taxonomy" id="35763"/>
    <lineage>
        <taxon>Bacteria</taxon>
        <taxon>Bacillati</taxon>
        <taxon>Actinomycetota</taxon>
        <taxon>Actinomycetes</taxon>
        <taxon>Streptosporangiales</taxon>
        <taxon>Streptosporangiaceae</taxon>
        <taxon>Acrocarpospora</taxon>
    </lineage>
</organism>
<evidence type="ECO:0000256" key="1">
    <source>
        <dbReference type="SAM" id="MobiDB-lite"/>
    </source>
</evidence>
<dbReference type="EMBL" id="BLAD01000123">
    <property type="protein sequence ID" value="GES05992.1"/>
    <property type="molecule type" value="Genomic_DNA"/>
</dbReference>
<dbReference type="AlphaFoldDB" id="A0A5M3WD42"/>
<proteinExistence type="predicted"/>
<dbReference type="Proteomes" id="UP000334990">
    <property type="component" value="Unassembled WGS sequence"/>
</dbReference>
<keyword evidence="5" id="KW-1185">Reference proteome</keyword>
<evidence type="ECO:0000313" key="5">
    <source>
        <dbReference type="Proteomes" id="UP000334990"/>
    </source>
</evidence>
<dbReference type="GO" id="GO:0004803">
    <property type="term" value="F:transposase activity"/>
    <property type="evidence" value="ECO:0007669"/>
    <property type="project" value="InterPro"/>
</dbReference>
<dbReference type="Pfam" id="PF13808">
    <property type="entry name" value="DDE_Tnp_1_assoc"/>
    <property type="match status" value="1"/>
</dbReference>
<dbReference type="PANTHER" id="PTHR30298">
    <property type="entry name" value="H REPEAT-ASSOCIATED PREDICTED TRANSPOSASE"/>
    <property type="match status" value="1"/>
</dbReference>
<gene>
    <name evidence="4" type="primary">TRm21</name>
    <name evidence="4" type="ORF">Acor_80610</name>
</gene>
<feature type="region of interest" description="Disordered" evidence="1">
    <location>
        <begin position="1"/>
        <end position="30"/>
    </location>
</feature>
<reference evidence="4 5" key="1">
    <citation type="submission" date="2019-10" db="EMBL/GenBank/DDBJ databases">
        <title>Whole genome shotgun sequence of Acrocarpospora corrugata NBRC 13972.</title>
        <authorList>
            <person name="Ichikawa N."/>
            <person name="Kimura A."/>
            <person name="Kitahashi Y."/>
            <person name="Komaki H."/>
            <person name="Oguchi A."/>
        </authorList>
    </citation>
    <scope>NUCLEOTIDE SEQUENCE [LARGE SCALE GENOMIC DNA]</scope>
    <source>
        <strain evidence="4 5">NBRC 13972</strain>
    </source>
</reference>
<dbReference type="Pfam" id="PF01609">
    <property type="entry name" value="DDE_Tnp_1"/>
    <property type="match status" value="1"/>
</dbReference>
<accession>A0A5M3WD42</accession>
<comment type="caution">
    <text evidence="4">The sequence shown here is derived from an EMBL/GenBank/DDBJ whole genome shotgun (WGS) entry which is preliminary data.</text>
</comment>
<dbReference type="InterPro" id="IPR047647">
    <property type="entry name" value="ISAs1_transpos"/>
</dbReference>
<dbReference type="GO" id="GO:0006313">
    <property type="term" value="P:DNA transposition"/>
    <property type="evidence" value="ECO:0007669"/>
    <property type="project" value="InterPro"/>
</dbReference>